<dbReference type="GO" id="GO:0015288">
    <property type="term" value="F:porin activity"/>
    <property type="evidence" value="ECO:0007669"/>
    <property type="project" value="TreeGrafter"/>
</dbReference>
<dbReference type="GO" id="GO:0015562">
    <property type="term" value="F:efflux transmembrane transporter activity"/>
    <property type="evidence" value="ECO:0007669"/>
    <property type="project" value="InterPro"/>
</dbReference>
<evidence type="ECO:0000256" key="2">
    <source>
        <dbReference type="ARBA" id="ARBA00007613"/>
    </source>
</evidence>
<dbReference type="GO" id="GO:1990281">
    <property type="term" value="C:efflux pump complex"/>
    <property type="evidence" value="ECO:0007669"/>
    <property type="project" value="TreeGrafter"/>
</dbReference>
<dbReference type="EMBL" id="FLUQ01000007">
    <property type="protein sequence ID" value="SBW10787.1"/>
    <property type="molecule type" value="Genomic_DNA"/>
</dbReference>
<dbReference type="GO" id="GO:0009279">
    <property type="term" value="C:cell outer membrane"/>
    <property type="evidence" value="ECO:0007669"/>
    <property type="project" value="UniProtKB-SubCell"/>
</dbReference>
<dbReference type="InterPro" id="IPR003423">
    <property type="entry name" value="OMP_efflux"/>
</dbReference>
<reference evidence="9" key="1">
    <citation type="submission" date="2016-04" db="EMBL/GenBank/DDBJ databases">
        <authorList>
            <person name="Evans L.H."/>
            <person name="Alamgir A."/>
            <person name="Owens N."/>
            <person name="Weber N.D."/>
            <person name="Virtaneva K."/>
            <person name="Barbian K."/>
            <person name="Babar A."/>
            <person name="Rosenke K."/>
        </authorList>
    </citation>
    <scope>NUCLEOTIDE SEQUENCE</scope>
    <source>
        <strain evidence="9">86</strain>
    </source>
</reference>
<dbReference type="PANTHER" id="PTHR30026">
    <property type="entry name" value="OUTER MEMBRANE PROTEIN TOLC"/>
    <property type="match status" value="1"/>
</dbReference>
<evidence type="ECO:0000256" key="1">
    <source>
        <dbReference type="ARBA" id="ARBA00004442"/>
    </source>
</evidence>
<keyword evidence="3" id="KW-0813">Transport</keyword>
<comment type="subcellular location">
    <subcellularLocation>
        <location evidence="1">Cell outer membrane</location>
    </subcellularLocation>
</comment>
<comment type="similarity">
    <text evidence="2">Belongs to the outer membrane factor (OMF) (TC 1.B.17) family.</text>
</comment>
<feature type="signal peptide" evidence="8">
    <location>
        <begin position="1"/>
        <end position="22"/>
    </location>
</feature>
<accession>A0A212KGL5</accession>
<evidence type="ECO:0000256" key="6">
    <source>
        <dbReference type="ARBA" id="ARBA00023136"/>
    </source>
</evidence>
<evidence type="ECO:0000256" key="3">
    <source>
        <dbReference type="ARBA" id="ARBA00022448"/>
    </source>
</evidence>
<evidence type="ECO:0000313" key="9">
    <source>
        <dbReference type="EMBL" id="SBW10787.1"/>
    </source>
</evidence>
<dbReference type="PANTHER" id="PTHR30026:SF20">
    <property type="entry name" value="OUTER MEMBRANE PROTEIN TOLC"/>
    <property type="match status" value="1"/>
</dbReference>
<organism evidence="9">
    <name type="scientific">uncultured delta proteobacterium</name>
    <dbReference type="NCBI Taxonomy" id="34034"/>
    <lineage>
        <taxon>Bacteria</taxon>
        <taxon>Deltaproteobacteria</taxon>
        <taxon>environmental samples</taxon>
    </lineage>
</organism>
<protein>
    <recommendedName>
        <fullName evidence="10">Outer membrane efflux protein</fullName>
    </recommendedName>
</protein>
<proteinExistence type="inferred from homology"/>
<dbReference type="Pfam" id="PF02321">
    <property type="entry name" value="OEP"/>
    <property type="match status" value="2"/>
</dbReference>
<evidence type="ECO:0000256" key="5">
    <source>
        <dbReference type="ARBA" id="ARBA00022692"/>
    </source>
</evidence>
<dbReference type="Gene3D" id="1.20.1600.10">
    <property type="entry name" value="Outer membrane efflux proteins (OEP)"/>
    <property type="match status" value="1"/>
</dbReference>
<keyword evidence="7" id="KW-0998">Cell outer membrane</keyword>
<evidence type="ECO:0000256" key="7">
    <source>
        <dbReference type="ARBA" id="ARBA00023237"/>
    </source>
</evidence>
<name>A0A212KGL5_9DELT</name>
<feature type="chain" id="PRO_5013256450" description="Outer membrane efflux protein" evidence="8">
    <location>
        <begin position="23"/>
        <end position="437"/>
    </location>
</feature>
<sequence>MRISGCLWALLLTCVCATCAEAGQTFTLEQAVQYAMKANPGIESKVLQLEQAKMNIGVAQSYFWPRVSLVASNNRTKNYEPIPAYSSDSLSQRSWNKGLQGTWSLFAGFAHLNNLIKAKLNKDVAAANQLQSELELGCNVQLQFLRLLKQREDLRSAEESLVRIKKQLAASEAFVKQGMAPYLNVLQNQVELSKAQQNIIKVKNDIRNSEVQLNKYLNFSPDVPVNYVGRLNDFSPDTKYTEELAIDAALKSRPDLMIAQKSIEVAFKDMNISMAKFLPRIDATYNNMQLSIDYDDPRYEDYGRHYWSAGMQFSWEIFSGGETSFDSLAQRRKAQALQQEYENSLSSARAEVIRSLLDIKAAKELIKVSRTGVIAARESYDMANRRYMTNTGTITELLDEQLRLTQAENDESQSMHDFQAARSRFFYYIGQKNSGLK</sequence>
<dbReference type="InterPro" id="IPR051906">
    <property type="entry name" value="TolC-like"/>
</dbReference>
<evidence type="ECO:0008006" key="10">
    <source>
        <dbReference type="Google" id="ProtNLM"/>
    </source>
</evidence>
<evidence type="ECO:0000256" key="8">
    <source>
        <dbReference type="SAM" id="SignalP"/>
    </source>
</evidence>
<keyword evidence="4" id="KW-1134">Transmembrane beta strand</keyword>
<gene>
    <name evidence="9" type="ORF">KL86DPRO_70027</name>
</gene>
<evidence type="ECO:0000256" key="4">
    <source>
        <dbReference type="ARBA" id="ARBA00022452"/>
    </source>
</evidence>
<keyword evidence="6" id="KW-0472">Membrane</keyword>
<dbReference type="AlphaFoldDB" id="A0A212KGL5"/>
<dbReference type="SUPFAM" id="SSF56954">
    <property type="entry name" value="Outer membrane efflux proteins (OEP)"/>
    <property type="match status" value="1"/>
</dbReference>
<keyword evidence="5" id="KW-0812">Transmembrane</keyword>
<keyword evidence="8" id="KW-0732">Signal</keyword>